<protein>
    <submittedName>
        <fullName evidence="3">NAD(P)-dependent oxidoreductase</fullName>
    </submittedName>
</protein>
<proteinExistence type="inferred from homology"/>
<dbReference type="AlphaFoldDB" id="A0A6N7WAZ7"/>
<dbReference type="Pfam" id="PF01370">
    <property type="entry name" value="Epimerase"/>
    <property type="match status" value="1"/>
</dbReference>
<dbReference type="InterPro" id="IPR001509">
    <property type="entry name" value="Epimerase_deHydtase"/>
</dbReference>
<dbReference type="Gene3D" id="3.40.50.720">
    <property type="entry name" value="NAD(P)-binding Rossmann-like Domain"/>
    <property type="match status" value="1"/>
</dbReference>
<dbReference type="RefSeq" id="WP_154463007.1">
    <property type="nucleotide sequence ID" value="NZ_VUMI01000001.1"/>
</dbReference>
<organism evidence="3 4">
    <name type="scientific">Eisenbergiella porci</name>
    <dbReference type="NCBI Taxonomy" id="2652274"/>
    <lineage>
        <taxon>Bacteria</taxon>
        <taxon>Bacillati</taxon>
        <taxon>Bacillota</taxon>
        <taxon>Clostridia</taxon>
        <taxon>Lachnospirales</taxon>
        <taxon>Lachnospiraceae</taxon>
        <taxon>Eisenbergiella</taxon>
    </lineage>
</organism>
<evidence type="ECO:0000313" key="4">
    <source>
        <dbReference type="Proteomes" id="UP000436047"/>
    </source>
</evidence>
<sequence>MKILITGASGFIGTNILEDLIDKGYEVLNIDWKEPKIPERKSVWKKIDICNYKKFRESVLEFAPDYLLHLAARTDLDGKTLADYDANITGVENLMRIIHEIPNLKKVVIASSKFVTRNNYKVKNQFDYCPHTKYGESKVETEKKVWRDQPKCDWCIIRPTSIWGPWFGVPYRNFFDMVMRRMYFHIGHIECYKTYGYIGNAVYQIEQLLFNSTPEKDNKVFYIGDEPAYEINEWADEIANELGFIVPTMPVCFAKWLAKFGDLLGLFAIHFPMQSFRYGNMTNDGINDMTNTYKIAPEMPYSRLEGVRITLKWIRKYERN</sequence>
<dbReference type="InterPro" id="IPR036291">
    <property type="entry name" value="NAD(P)-bd_dom_sf"/>
</dbReference>
<dbReference type="EMBL" id="VUMI01000001">
    <property type="protein sequence ID" value="MSS86925.1"/>
    <property type="molecule type" value="Genomic_DNA"/>
</dbReference>
<gene>
    <name evidence="3" type="ORF">FYJ45_00700</name>
</gene>
<keyword evidence="4" id="KW-1185">Reference proteome</keyword>
<evidence type="ECO:0000256" key="1">
    <source>
        <dbReference type="ARBA" id="ARBA00007637"/>
    </source>
</evidence>
<dbReference type="SUPFAM" id="SSF51735">
    <property type="entry name" value="NAD(P)-binding Rossmann-fold domains"/>
    <property type="match status" value="1"/>
</dbReference>
<comment type="caution">
    <text evidence="3">The sequence shown here is derived from an EMBL/GenBank/DDBJ whole genome shotgun (WGS) entry which is preliminary data.</text>
</comment>
<evidence type="ECO:0000313" key="3">
    <source>
        <dbReference type="EMBL" id="MSS86925.1"/>
    </source>
</evidence>
<dbReference type="PANTHER" id="PTHR43000">
    <property type="entry name" value="DTDP-D-GLUCOSE 4,6-DEHYDRATASE-RELATED"/>
    <property type="match status" value="1"/>
</dbReference>
<name>A0A6N7WAZ7_9FIRM</name>
<dbReference type="Proteomes" id="UP000436047">
    <property type="component" value="Unassembled WGS sequence"/>
</dbReference>
<comment type="similarity">
    <text evidence="1">Belongs to the NAD(P)-dependent epimerase/dehydratase family.</text>
</comment>
<accession>A0A6N7WAZ7</accession>
<feature type="domain" description="NAD-dependent epimerase/dehydratase" evidence="2">
    <location>
        <begin position="3"/>
        <end position="180"/>
    </location>
</feature>
<evidence type="ECO:0000259" key="2">
    <source>
        <dbReference type="Pfam" id="PF01370"/>
    </source>
</evidence>
<reference evidence="3 4" key="1">
    <citation type="submission" date="2019-08" db="EMBL/GenBank/DDBJ databases">
        <title>In-depth cultivation of the pig gut microbiome towards novel bacterial diversity and tailored functional studies.</title>
        <authorList>
            <person name="Wylensek D."/>
            <person name="Hitch T.C.A."/>
            <person name="Clavel T."/>
        </authorList>
    </citation>
    <scope>NUCLEOTIDE SEQUENCE [LARGE SCALE GENOMIC DNA]</scope>
    <source>
        <strain evidence="3 4">WCA-389-WT-23B</strain>
    </source>
</reference>
<dbReference type="GeneID" id="86051603"/>